<dbReference type="InterPro" id="IPR000436">
    <property type="entry name" value="Sushi_SCR_CCP_dom"/>
</dbReference>
<comment type="caution">
    <text evidence="7">The sequence shown here is derived from an EMBL/GenBank/DDBJ whole genome shotgun (WGS) entry which is preliminary data.</text>
</comment>
<reference evidence="7" key="1">
    <citation type="journal article" date="2023" name="IScience">
        <title>Live-bearing cockroach genome reveals convergent evolutionary mechanisms linked to viviparity in insects and beyond.</title>
        <authorList>
            <person name="Fouks B."/>
            <person name="Harrison M.C."/>
            <person name="Mikhailova A.A."/>
            <person name="Marchal E."/>
            <person name="English S."/>
            <person name="Carruthers M."/>
            <person name="Jennings E.C."/>
            <person name="Chiamaka E.L."/>
            <person name="Frigard R.A."/>
            <person name="Pippel M."/>
            <person name="Attardo G.M."/>
            <person name="Benoit J.B."/>
            <person name="Bornberg-Bauer E."/>
            <person name="Tobe S.S."/>
        </authorList>
    </citation>
    <scope>NUCLEOTIDE SEQUENCE</scope>
    <source>
        <strain evidence="7">Stay&amp;Tobe</strain>
    </source>
</reference>
<reference evidence="7" key="2">
    <citation type="submission" date="2023-05" db="EMBL/GenBank/DDBJ databases">
        <authorList>
            <person name="Fouks B."/>
        </authorList>
    </citation>
    <scope>NUCLEOTIDE SEQUENCE</scope>
    <source>
        <strain evidence="7">Stay&amp;Tobe</strain>
        <tissue evidence="7">Testes</tissue>
    </source>
</reference>
<feature type="non-terminal residue" evidence="7">
    <location>
        <position position="351"/>
    </location>
</feature>
<evidence type="ECO:0000256" key="2">
    <source>
        <dbReference type="PROSITE-ProRule" id="PRU00302"/>
    </source>
</evidence>
<dbReference type="InterPro" id="IPR050525">
    <property type="entry name" value="ECM_Assembly_Org"/>
</dbReference>
<evidence type="ECO:0000259" key="6">
    <source>
        <dbReference type="PROSITE" id="PS50940"/>
    </source>
</evidence>
<sequence length="351" mass="38083">STTKPLVLVLVICVIQLTRSESQCPRTDPINYSVLYRHPTDCGKYYECSNGVAFEMNCPPGLHFNNDLNVCDWPQNVKCIIGCETLTNGNGTWSGASCASGISKIGDTCSLKCQDGFLLKGSANLQCTKDGWTSADGSYISRCVPNICVSQIVNEVLNQTLSVPANLLFVLDESGSVGQKNFDLSREFIKNVTKKYPLSVNRSAGVITFASYATSKIPLSTSDTTTFMKAVDQFGYNGGGTNILGALEMAYDEIVKNTAHNLTLVFLITDGESSTDGTPAATKIKDAKDVVFAIGINHNPILSLEKIASERSNGMRNFFHVEDYEALRTIGDYLSPTSTTEISHEILVCKD</sequence>
<name>A0AAD8AJN3_DIPPU</name>
<keyword evidence="1" id="KW-1015">Disulfide bond</keyword>
<dbReference type="PROSITE" id="PS50923">
    <property type="entry name" value="SUSHI"/>
    <property type="match status" value="1"/>
</dbReference>
<dbReference type="CDD" id="cd00033">
    <property type="entry name" value="CCP"/>
    <property type="match status" value="1"/>
</dbReference>
<evidence type="ECO:0000313" key="8">
    <source>
        <dbReference type="Proteomes" id="UP001233999"/>
    </source>
</evidence>
<evidence type="ECO:0000313" key="7">
    <source>
        <dbReference type="EMBL" id="KAJ9600291.1"/>
    </source>
</evidence>
<dbReference type="InterPro" id="IPR002035">
    <property type="entry name" value="VWF_A"/>
</dbReference>
<dbReference type="Gene3D" id="2.170.140.10">
    <property type="entry name" value="Chitin binding domain"/>
    <property type="match status" value="1"/>
</dbReference>
<proteinExistence type="predicted"/>
<dbReference type="InterPro" id="IPR036508">
    <property type="entry name" value="Chitin-bd_dom_sf"/>
</dbReference>
<dbReference type="AlphaFoldDB" id="A0AAD8AJN3"/>
<dbReference type="GO" id="GO:0005576">
    <property type="term" value="C:extracellular region"/>
    <property type="evidence" value="ECO:0007669"/>
    <property type="project" value="InterPro"/>
</dbReference>
<dbReference type="PANTHER" id="PTHR24020">
    <property type="entry name" value="COLLAGEN ALPHA"/>
    <property type="match status" value="1"/>
</dbReference>
<comment type="caution">
    <text evidence="2">Lacks conserved residue(s) required for the propagation of feature annotation.</text>
</comment>
<gene>
    <name evidence="7" type="ORF">L9F63_009416</name>
</gene>
<dbReference type="EMBL" id="JASPKZ010000433">
    <property type="protein sequence ID" value="KAJ9600291.1"/>
    <property type="molecule type" value="Genomic_DNA"/>
</dbReference>
<dbReference type="Pfam" id="PF01607">
    <property type="entry name" value="CBM_14"/>
    <property type="match status" value="1"/>
</dbReference>
<dbReference type="SUPFAM" id="SSF53300">
    <property type="entry name" value="vWA-like"/>
    <property type="match status" value="1"/>
</dbReference>
<dbReference type="GO" id="GO:0032991">
    <property type="term" value="C:protein-containing complex"/>
    <property type="evidence" value="ECO:0007669"/>
    <property type="project" value="UniProtKB-ARBA"/>
</dbReference>
<feature type="domain" description="Chitin-binding type-2" evidence="6">
    <location>
        <begin position="21"/>
        <end position="81"/>
    </location>
</feature>
<dbReference type="InterPro" id="IPR035976">
    <property type="entry name" value="Sushi/SCR/CCP_sf"/>
</dbReference>
<dbReference type="PANTHER" id="PTHR24020:SF20">
    <property type="entry name" value="PH DOMAIN-CONTAINING PROTEIN"/>
    <property type="match status" value="1"/>
</dbReference>
<evidence type="ECO:0000256" key="3">
    <source>
        <dbReference type="SAM" id="SignalP"/>
    </source>
</evidence>
<dbReference type="Gene3D" id="2.10.70.10">
    <property type="entry name" value="Complement Module, domain 1"/>
    <property type="match status" value="1"/>
</dbReference>
<organism evidence="7 8">
    <name type="scientific">Diploptera punctata</name>
    <name type="common">Pacific beetle cockroach</name>
    <dbReference type="NCBI Taxonomy" id="6984"/>
    <lineage>
        <taxon>Eukaryota</taxon>
        <taxon>Metazoa</taxon>
        <taxon>Ecdysozoa</taxon>
        <taxon>Arthropoda</taxon>
        <taxon>Hexapoda</taxon>
        <taxon>Insecta</taxon>
        <taxon>Pterygota</taxon>
        <taxon>Neoptera</taxon>
        <taxon>Polyneoptera</taxon>
        <taxon>Dictyoptera</taxon>
        <taxon>Blattodea</taxon>
        <taxon>Blaberoidea</taxon>
        <taxon>Blaberidae</taxon>
        <taxon>Diplopterinae</taxon>
        <taxon>Diploptera</taxon>
    </lineage>
</organism>
<feature type="domain" description="VWFA" evidence="4">
    <location>
        <begin position="166"/>
        <end position="334"/>
    </location>
</feature>
<feature type="domain" description="Sushi" evidence="5">
    <location>
        <begin position="81"/>
        <end position="145"/>
    </location>
</feature>
<dbReference type="SMART" id="SM00327">
    <property type="entry name" value="VWA"/>
    <property type="match status" value="1"/>
</dbReference>
<keyword evidence="3" id="KW-0732">Signal</keyword>
<evidence type="ECO:0000259" key="4">
    <source>
        <dbReference type="PROSITE" id="PS50234"/>
    </source>
</evidence>
<dbReference type="GO" id="GO:0008061">
    <property type="term" value="F:chitin binding"/>
    <property type="evidence" value="ECO:0007669"/>
    <property type="project" value="InterPro"/>
</dbReference>
<feature type="signal peptide" evidence="3">
    <location>
        <begin position="1"/>
        <end position="20"/>
    </location>
</feature>
<dbReference type="InterPro" id="IPR036465">
    <property type="entry name" value="vWFA_dom_sf"/>
</dbReference>
<keyword evidence="2" id="KW-0768">Sushi</keyword>
<evidence type="ECO:0000256" key="1">
    <source>
        <dbReference type="ARBA" id="ARBA00023157"/>
    </source>
</evidence>
<dbReference type="Pfam" id="PF00092">
    <property type="entry name" value="VWA"/>
    <property type="match status" value="1"/>
</dbReference>
<dbReference type="SUPFAM" id="SSF57535">
    <property type="entry name" value="Complement control module/SCR domain"/>
    <property type="match status" value="1"/>
</dbReference>
<dbReference type="SUPFAM" id="SSF57625">
    <property type="entry name" value="Invertebrate chitin-binding proteins"/>
    <property type="match status" value="1"/>
</dbReference>
<evidence type="ECO:0000259" key="5">
    <source>
        <dbReference type="PROSITE" id="PS50923"/>
    </source>
</evidence>
<dbReference type="CDD" id="cd01450">
    <property type="entry name" value="vWFA_subfamily_ECM"/>
    <property type="match status" value="1"/>
</dbReference>
<dbReference type="SMART" id="SM00032">
    <property type="entry name" value="CCP"/>
    <property type="match status" value="1"/>
</dbReference>
<dbReference type="Gene3D" id="3.40.50.410">
    <property type="entry name" value="von Willebrand factor, type A domain"/>
    <property type="match status" value="1"/>
</dbReference>
<accession>A0AAD8AJN3</accession>
<protein>
    <submittedName>
        <fullName evidence="7">Uncharacterized protein</fullName>
    </submittedName>
</protein>
<dbReference type="Pfam" id="PF00084">
    <property type="entry name" value="Sushi"/>
    <property type="match status" value="1"/>
</dbReference>
<dbReference type="InterPro" id="IPR002557">
    <property type="entry name" value="Chitin-bd_dom"/>
</dbReference>
<dbReference type="Proteomes" id="UP001233999">
    <property type="component" value="Unassembled WGS sequence"/>
</dbReference>
<dbReference type="SMART" id="SM00494">
    <property type="entry name" value="ChtBD2"/>
    <property type="match status" value="1"/>
</dbReference>
<keyword evidence="8" id="KW-1185">Reference proteome</keyword>
<dbReference type="PROSITE" id="PS50940">
    <property type="entry name" value="CHIT_BIND_II"/>
    <property type="match status" value="1"/>
</dbReference>
<feature type="chain" id="PRO_5041999081" evidence="3">
    <location>
        <begin position="21"/>
        <end position="351"/>
    </location>
</feature>
<dbReference type="PROSITE" id="PS50234">
    <property type="entry name" value="VWFA"/>
    <property type="match status" value="1"/>
</dbReference>